<dbReference type="eggNOG" id="COG0300">
    <property type="taxonomic scope" value="Bacteria"/>
</dbReference>
<dbReference type="FunFam" id="3.40.50.720:FF:000131">
    <property type="entry name" value="Short-chain dehydrogenase/reductase 3"/>
    <property type="match status" value="1"/>
</dbReference>
<keyword evidence="3" id="KW-0812">Transmembrane</keyword>
<dbReference type="PROSITE" id="PS00061">
    <property type="entry name" value="ADH_SHORT"/>
    <property type="match status" value="1"/>
</dbReference>
<name>C7NLH9_KYTSD</name>
<dbReference type="EMBL" id="CP001686">
    <property type="protein sequence ID" value="ACV07175.1"/>
    <property type="molecule type" value="Genomic_DNA"/>
</dbReference>
<reference evidence="11 12" key="1">
    <citation type="journal article" date="2009" name="Stand. Genomic Sci.">
        <title>Complete genome sequence of Kytococcus sedentarius type strain (541).</title>
        <authorList>
            <person name="Sims D."/>
            <person name="Brettin T."/>
            <person name="Detter J.C."/>
            <person name="Han C."/>
            <person name="Lapidus A."/>
            <person name="Copeland A."/>
            <person name="Glavina Del Rio T."/>
            <person name="Nolan M."/>
            <person name="Chen F."/>
            <person name="Lucas S."/>
            <person name="Tice H."/>
            <person name="Cheng J.F."/>
            <person name="Bruce D."/>
            <person name="Goodwin L."/>
            <person name="Pitluck S."/>
            <person name="Ovchinnikova G."/>
            <person name="Pati A."/>
            <person name="Ivanova N."/>
            <person name="Mavrommatis K."/>
            <person name="Chen A."/>
            <person name="Palaniappan K."/>
            <person name="D'haeseleer P."/>
            <person name="Chain P."/>
            <person name="Bristow J."/>
            <person name="Eisen J.A."/>
            <person name="Markowitz V."/>
            <person name="Hugenholtz P."/>
            <person name="Schneider S."/>
            <person name="Goker M."/>
            <person name="Pukall R."/>
            <person name="Kyrpides N.C."/>
            <person name="Klenk H.P."/>
        </authorList>
    </citation>
    <scope>NUCLEOTIDE SEQUENCE [LARGE SCALE GENOMIC DNA]</scope>
    <source>
        <strain evidence="12">ATCC 14392 / DSM 20547 / JCM 11482 / CCUG 33030 / NBRC 15357 / NCTC 11040 / CCM 314 / 541</strain>
    </source>
</reference>
<dbReference type="InterPro" id="IPR002347">
    <property type="entry name" value="SDR_fam"/>
</dbReference>
<evidence type="ECO:0000256" key="6">
    <source>
        <dbReference type="ARBA" id="ARBA00023002"/>
    </source>
</evidence>
<dbReference type="GO" id="GO:0042445">
    <property type="term" value="P:hormone metabolic process"/>
    <property type="evidence" value="ECO:0007669"/>
    <property type="project" value="UniProtKB-ARBA"/>
</dbReference>
<keyword evidence="8" id="KW-0472">Membrane</keyword>
<dbReference type="GO" id="GO:0006720">
    <property type="term" value="P:isoprenoid metabolic process"/>
    <property type="evidence" value="ECO:0007669"/>
    <property type="project" value="UniProtKB-ARBA"/>
</dbReference>
<dbReference type="GO" id="GO:0016616">
    <property type="term" value="F:oxidoreductase activity, acting on the CH-OH group of donors, NAD or NADP as acceptor"/>
    <property type="evidence" value="ECO:0007669"/>
    <property type="project" value="TreeGrafter"/>
</dbReference>
<dbReference type="CDD" id="cd05339">
    <property type="entry name" value="17beta-HSDXI-like_SDR_c"/>
    <property type="match status" value="1"/>
</dbReference>
<evidence type="ECO:0000256" key="9">
    <source>
        <dbReference type="RuleBase" id="RU000363"/>
    </source>
</evidence>
<keyword evidence="7" id="KW-0443">Lipid metabolism</keyword>
<feature type="domain" description="Ketoreductase" evidence="10">
    <location>
        <begin position="8"/>
        <end position="191"/>
    </location>
</feature>
<comment type="subcellular location">
    <subcellularLocation>
        <location evidence="1">Membrane</location>
        <topology evidence="1">Multi-pass membrane protein</topology>
    </subcellularLocation>
</comment>
<evidence type="ECO:0000256" key="2">
    <source>
        <dbReference type="ARBA" id="ARBA00006484"/>
    </source>
</evidence>
<dbReference type="InterPro" id="IPR036291">
    <property type="entry name" value="NAD(P)-bd_dom_sf"/>
</dbReference>
<evidence type="ECO:0000256" key="1">
    <source>
        <dbReference type="ARBA" id="ARBA00004141"/>
    </source>
</evidence>
<dbReference type="PRINTS" id="PR00081">
    <property type="entry name" value="GDHRDH"/>
</dbReference>
<evidence type="ECO:0000256" key="5">
    <source>
        <dbReference type="ARBA" id="ARBA00022989"/>
    </source>
</evidence>
<evidence type="ECO:0000313" key="12">
    <source>
        <dbReference type="Proteomes" id="UP000006666"/>
    </source>
</evidence>
<keyword evidence="5" id="KW-1133">Transmembrane helix</keyword>
<keyword evidence="6" id="KW-0560">Oxidoreductase</keyword>
<gene>
    <name evidence="11" type="ordered locus">Ksed_21900</name>
</gene>
<keyword evidence="12" id="KW-1185">Reference proteome</keyword>
<dbReference type="GO" id="GO:0006066">
    <property type="term" value="P:alcohol metabolic process"/>
    <property type="evidence" value="ECO:0007669"/>
    <property type="project" value="UniProtKB-ARBA"/>
</dbReference>
<sequence>MKRPLGGTTVLVTGAGSGIGRLLALGAAGRGARVVLWDLDGPAAERVAGEIAAAQPAGTALAQVVDVTDTQAVRAAAAEAEAAIGPVDVVVNNAGVVSGKRLTEATDEQIRRTYEVNALAPYWVTRAVLPGMLERRRGLVVTIASLAGMVGVAQQTDYSGSKHAAVGFTESLRAELHESGPGVSTLLVCPYYIDTGMFAGVRSRFSRVLPILQPDDVATRVLDAIESGRERLVLPGHVVPSLALRALPVRVGDAALRALGVQSSMRGFTGRR</sequence>
<dbReference type="PANTHER" id="PTHR24322:SF736">
    <property type="entry name" value="RETINOL DEHYDROGENASE 10"/>
    <property type="match status" value="1"/>
</dbReference>
<dbReference type="SMART" id="SM00822">
    <property type="entry name" value="PKS_KR"/>
    <property type="match status" value="1"/>
</dbReference>
<evidence type="ECO:0000256" key="8">
    <source>
        <dbReference type="ARBA" id="ARBA00023136"/>
    </source>
</evidence>
<evidence type="ECO:0000256" key="4">
    <source>
        <dbReference type="ARBA" id="ARBA00022857"/>
    </source>
</evidence>
<dbReference type="STRING" id="478801.Ksed_21900"/>
<dbReference type="InterPro" id="IPR057326">
    <property type="entry name" value="KR_dom"/>
</dbReference>
<dbReference type="AlphaFoldDB" id="C7NLH9"/>
<dbReference type="RefSeq" id="WP_015780110.1">
    <property type="nucleotide sequence ID" value="NC_013169.1"/>
</dbReference>
<evidence type="ECO:0000313" key="11">
    <source>
        <dbReference type="EMBL" id="ACV07175.1"/>
    </source>
</evidence>
<evidence type="ECO:0000256" key="7">
    <source>
        <dbReference type="ARBA" id="ARBA00023098"/>
    </source>
</evidence>
<evidence type="ECO:0000256" key="3">
    <source>
        <dbReference type="ARBA" id="ARBA00022692"/>
    </source>
</evidence>
<keyword evidence="4" id="KW-0521">NADP</keyword>
<dbReference type="HOGENOM" id="CLU_010194_2_5_11"/>
<organism evidence="11 12">
    <name type="scientific">Kytococcus sedentarius (strain ATCC 14392 / DSM 20547 / JCM 11482 / CCUG 33030 / NBRC 15357 / NCTC 11040 / CCM 314 / 541)</name>
    <name type="common">Micrococcus sedentarius</name>
    <dbReference type="NCBI Taxonomy" id="478801"/>
    <lineage>
        <taxon>Bacteria</taxon>
        <taxon>Bacillati</taxon>
        <taxon>Actinomycetota</taxon>
        <taxon>Actinomycetes</taxon>
        <taxon>Micrococcales</taxon>
        <taxon>Kytococcaceae</taxon>
        <taxon>Kytococcus</taxon>
    </lineage>
</organism>
<dbReference type="SUPFAM" id="SSF51735">
    <property type="entry name" value="NAD(P)-binding Rossmann-fold domains"/>
    <property type="match status" value="1"/>
</dbReference>
<dbReference type="Gene3D" id="3.40.50.720">
    <property type="entry name" value="NAD(P)-binding Rossmann-like Domain"/>
    <property type="match status" value="1"/>
</dbReference>
<comment type="similarity">
    <text evidence="2 9">Belongs to the short-chain dehydrogenases/reductases (SDR) family.</text>
</comment>
<accession>C7NLH9</accession>
<dbReference type="Proteomes" id="UP000006666">
    <property type="component" value="Chromosome"/>
</dbReference>
<dbReference type="PROSITE" id="PS50096">
    <property type="entry name" value="IQ"/>
    <property type="match status" value="1"/>
</dbReference>
<evidence type="ECO:0000259" key="10">
    <source>
        <dbReference type="SMART" id="SM00822"/>
    </source>
</evidence>
<proteinExistence type="inferred from homology"/>
<dbReference type="PRINTS" id="PR00080">
    <property type="entry name" value="SDRFAMILY"/>
</dbReference>
<dbReference type="InterPro" id="IPR020904">
    <property type="entry name" value="Sc_DH/Rdtase_CS"/>
</dbReference>
<dbReference type="Pfam" id="PF00106">
    <property type="entry name" value="adh_short"/>
    <property type="match status" value="1"/>
</dbReference>
<dbReference type="KEGG" id="kse:Ksed_21900"/>
<protein>
    <recommendedName>
        <fullName evidence="10">Ketoreductase domain-containing protein</fullName>
    </recommendedName>
</protein>
<dbReference type="GO" id="GO:0016020">
    <property type="term" value="C:membrane"/>
    <property type="evidence" value="ECO:0007669"/>
    <property type="project" value="UniProtKB-SubCell"/>
</dbReference>
<dbReference type="PANTHER" id="PTHR24322">
    <property type="entry name" value="PKSB"/>
    <property type="match status" value="1"/>
</dbReference>